<feature type="transmembrane region" description="Helical" evidence="2">
    <location>
        <begin position="280"/>
        <end position="308"/>
    </location>
</feature>
<proteinExistence type="predicted"/>
<dbReference type="Pfam" id="PF20153">
    <property type="entry name" value="DUF6535"/>
    <property type="match status" value="1"/>
</dbReference>
<keyword evidence="2" id="KW-0472">Membrane</keyword>
<evidence type="ECO:0000256" key="2">
    <source>
        <dbReference type="SAM" id="Phobius"/>
    </source>
</evidence>
<sequence length="951" mass="108925">MSSRSRRSRSPRFKRRKSIVTEPTGIEDRPHEPIPSSPLLARFDQLLEMIKTQNGLIGEQSKALNTQKEEIKAELRAQIQTMNKHSTMLQALETNATKDDKAYEGRKLNDAQTWNALDKETLAKIKVMVEEWREVMQISLVFIALFLTVVTAFISPVIQIFTTPPDSSSDSSSTKPPLPTVPTQLVALFYYLALITSISNSVLCVLGMQWGARLIATPLGKTNLERALARERRMLSAEGKMRTLMGVLVWTLLISIGFFVLGFLIQLWELTFSFAGSAPILVIGGVIATGLTLIILGIIMVTTLHAALTDNSPFESPLSNAMKPLLRWIRRSLRKQRRTRAEDVTGRNEGGESDSTKDTDDVGALVEWKTDDAPSILALKTYAKLVLNTNDAEVLERAVPSFEYRQWHDAGSSLLPVFHAVRERFLATDTSFSVKETVHKQLVYLKDWEGWKDQGGRWRSDLKANKFTRSCQDQCLELIDTSRGSRRDFFPPLAFFASLEEDNRDLLRWASYSNEECVAHILCTFDSDEELGDREDIFRCAVWACDELLSDGRTDDVTAILSHVDPASVLRSLIRNPHMWWYRIRDLVTFIVKGNEAEILIEMSDFFSNLPEMSVVFHSDTLLVCDLLEVIIRESPPSFAAPHSLDLSPVLDLVNQNSLFKQYSKTLIYYLDRGGLHHLSDLHSALRLWEHCRDVCNINKPRRRRLKSAEVVNFYHEYIRYFIPLPPPSSDECDDLAHSICALMTMSVDKYPVKIFKRPILELLDLDEEQRNAVVTRILSKIQRSDFITLLIIKSHLSWIRVQDLVLSTAKDHELEILTALSDFDPSDLPSHTMSVFLDFIGRLVPSLPSHFTVPPSFDLSRVLYDIVRRERKWQTWRKHTDTIIAFFDHGAFDQIRSNYLDDAARFFNLCISDFRKMKEWEDEERTSEHTRQRAMFYREKLKARAAQDPG</sequence>
<feature type="domain" description="DUF6535" evidence="3">
    <location>
        <begin position="114"/>
        <end position="269"/>
    </location>
</feature>
<keyword evidence="5" id="KW-1185">Reference proteome</keyword>
<feature type="region of interest" description="Disordered" evidence="1">
    <location>
        <begin position="339"/>
        <end position="359"/>
    </location>
</feature>
<evidence type="ECO:0000256" key="1">
    <source>
        <dbReference type="SAM" id="MobiDB-lite"/>
    </source>
</evidence>
<evidence type="ECO:0000259" key="3">
    <source>
        <dbReference type="Pfam" id="PF20153"/>
    </source>
</evidence>
<protein>
    <recommendedName>
        <fullName evidence="3">DUF6535 domain-containing protein</fullName>
    </recommendedName>
</protein>
<dbReference type="EMBL" id="KV428261">
    <property type="protein sequence ID" value="KZT33158.1"/>
    <property type="molecule type" value="Genomic_DNA"/>
</dbReference>
<reference evidence="4 5" key="1">
    <citation type="journal article" date="2016" name="Mol. Biol. Evol.">
        <title>Comparative Genomics of Early-Diverging Mushroom-Forming Fungi Provides Insights into the Origins of Lignocellulose Decay Capabilities.</title>
        <authorList>
            <person name="Nagy L.G."/>
            <person name="Riley R."/>
            <person name="Tritt A."/>
            <person name="Adam C."/>
            <person name="Daum C."/>
            <person name="Floudas D."/>
            <person name="Sun H."/>
            <person name="Yadav J.S."/>
            <person name="Pangilinan J."/>
            <person name="Larsson K.H."/>
            <person name="Matsuura K."/>
            <person name="Barry K."/>
            <person name="Labutti K."/>
            <person name="Kuo R."/>
            <person name="Ohm R.A."/>
            <person name="Bhattacharya S.S."/>
            <person name="Shirouzu T."/>
            <person name="Yoshinaga Y."/>
            <person name="Martin F.M."/>
            <person name="Grigoriev I.V."/>
            <person name="Hibbett D.S."/>
        </authorList>
    </citation>
    <scope>NUCLEOTIDE SEQUENCE [LARGE SCALE GENOMIC DNA]</scope>
    <source>
        <strain evidence="4 5">HHB10207 ss-3</strain>
    </source>
</reference>
<feature type="region of interest" description="Disordered" evidence="1">
    <location>
        <begin position="1"/>
        <end position="36"/>
    </location>
</feature>
<feature type="non-terminal residue" evidence="4">
    <location>
        <position position="951"/>
    </location>
</feature>
<evidence type="ECO:0000313" key="5">
    <source>
        <dbReference type="Proteomes" id="UP000076798"/>
    </source>
</evidence>
<feature type="transmembrane region" description="Helical" evidence="2">
    <location>
        <begin position="243"/>
        <end position="268"/>
    </location>
</feature>
<organism evidence="4 5">
    <name type="scientific">Sistotremastrum suecicum HHB10207 ss-3</name>
    <dbReference type="NCBI Taxonomy" id="1314776"/>
    <lineage>
        <taxon>Eukaryota</taxon>
        <taxon>Fungi</taxon>
        <taxon>Dikarya</taxon>
        <taxon>Basidiomycota</taxon>
        <taxon>Agaricomycotina</taxon>
        <taxon>Agaricomycetes</taxon>
        <taxon>Sistotremastrales</taxon>
        <taxon>Sistotremastraceae</taxon>
        <taxon>Sistotremastrum</taxon>
    </lineage>
</organism>
<keyword evidence="2" id="KW-1133">Transmembrane helix</keyword>
<dbReference type="AlphaFoldDB" id="A0A165YEF1"/>
<dbReference type="InterPro" id="IPR045338">
    <property type="entry name" value="DUF6535"/>
</dbReference>
<gene>
    <name evidence="4" type="ORF">SISSUDRAFT_1066348</name>
</gene>
<feature type="compositionally biased region" description="Basic residues" evidence="1">
    <location>
        <begin position="1"/>
        <end position="18"/>
    </location>
</feature>
<dbReference type="OrthoDB" id="3235960at2759"/>
<name>A0A165YEF1_9AGAM</name>
<feature type="transmembrane region" description="Helical" evidence="2">
    <location>
        <begin position="138"/>
        <end position="161"/>
    </location>
</feature>
<keyword evidence="2" id="KW-0812">Transmembrane</keyword>
<feature type="transmembrane region" description="Helical" evidence="2">
    <location>
        <begin position="181"/>
        <end position="206"/>
    </location>
</feature>
<accession>A0A165YEF1</accession>
<dbReference type="STRING" id="1314776.A0A165YEF1"/>
<dbReference type="Proteomes" id="UP000076798">
    <property type="component" value="Unassembled WGS sequence"/>
</dbReference>
<evidence type="ECO:0000313" key="4">
    <source>
        <dbReference type="EMBL" id="KZT33158.1"/>
    </source>
</evidence>